<organism evidence="3 4">
    <name type="scientific">Sphaerobacter thermophilus (strain ATCC 49802 / DSM 20745 / KCCM 41009 / NCIMB 13125 / S 6022)</name>
    <dbReference type="NCBI Taxonomy" id="479434"/>
    <lineage>
        <taxon>Bacteria</taxon>
        <taxon>Pseudomonadati</taxon>
        <taxon>Thermomicrobiota</taxon>
        <taxon>Thermomicrobia</taxon>
        <taxon>Sphaerobacterales</taxon>
        <taxon>Sphaerobacterineae</taxon>
        <taxon>Sphaerobacteraceae</taxon>
        <taxon>Sphaerobacter</taxon>
    </lineage>
</organism>
<evidence type="ECO:0000259" key="2">
    <source>
        <dbReference type="Pfam" id="PF01266"/>
    </source>
</evidence>
<dbReference type="PROSITE" id="PS51257">
    <property type="entry name" value="PROKAR_LIPOPROTEIN"/>
    <property type="match status" value="1"/>
</dbReference>
<dbReference type="InParanoid" id="D1C671"/>
<dbReference type="KEGG" id="sti:Sthe_0170"/>
<dbReference type="HOGENOM" id="CLU_022730_0_1_0"/>
<dbReference type="GO" id="GO:0005737">
    <property type="term" value="C:cytoplasm"/>
    <property type="evidence" value="ECO:0007669"/>
    <property type="project" value="TreeGrafter"/>
</dbReference>
<protein>
    <submittedName>
        <fullName evidence="3">FAD dependent oxidoreductase</fullName>
    </submittedName>
</protein>
<reference evidence="4" key="1">
    <citation type="submission" date="2009-11" db="EMBL/GenBank/DDBJ databases">
        <title>The complete chromosome 1 of Sphaerobacter thermophilus DSM 20745.</title>
        <authorList>
            <person name="Lucas S."/>
            <person name="Copeland A."/>
            <person name="Lapidus A."/>
            <person name="Glavina del Rio T."/>
            <person name="Dalin E."/>
            <person name="Tice H."/>
            <person name="Bruce D."/>
            <person name="Goodwin L."/>
            <person name="Pitluck S."/>
            <person name="Kyrpides N."/>
            <person name="Mavromatis K."/>
            <person name="Ivanova N."/>
            <person name="Mikhailova N."/>
            <person name="LaButti K.M."/>
            <person name="Clum A."/>
            <person name="Sun H.I."/>
            <person name="Brettin T."/>
            <person name="Detter J.C."/>
            <person name="Han C."/>
            <person name="Larimer F."/>
            <person name="Land M."/>
            <person name="Hauser L."/>
            <person name="Markowitz V."/>
            <person name="Cheng J.F."/>
            <person name="Hugenholtz P."/>
            <person name="Woyke T."/>
            <person name="Wu D."/>
            <person name="Steenblock K."/>
            <person name="Schneider S."/>
            <person name="Pukall R."/>
            <person name="Goeker M."/>
            <person name="Klenk H.P."/>
            <person name="Eisen J.A."/>
        </authorList>
    </citation>
    <scope>NUCLEOTIDE SEQUENCE [LARGE SCALE GENOMIC DNA]</scope>
    <source>
        <strain evidence="4">ATCC 49802 / DSM 20745 / S 6022</strain>
    </source>
</reference>
<dbReference type="EMBL" id="CP001823">
    <property type="protein sequence ID" value="ACZ37609.1"/>
    <property type="molecule type" value="Genomic_DNA"/>
</dbReference>
<dbReference type="InterPro" id="IPR036188">
    <property type="entry name" value="FAD/NAD-bd_sf"/>
</dbReference>
<dbReference type="SMR" id="D1C671"/>
<proteinExistence type="predicted"/>
<dbReference type="SUPFAM" id="SSF51905">
    <property type="entry name" value="FAD/NAD(P)-binding domain"/>
    <property type="match status" value="1"/>
</dbReference>
<dbReference type="GO" id="GO:0016491">
    <property type="term" value="F:oxidoreductase activity"/>
    <property type="evidence" value="ECO:0007669"/>
    <property type="project" value="UniProtKB-KW"/>
</dbReference>
<accession>D1C671</accession>
<feature type="domain" description="FAD dependent oxidoreductase" evidence="2">
    <location>
        <begin position="15"/>
        <end position="365"/>
    </location>
</feature>
<dbReference type="Pfam" id="PF01266">
    <property type="entry name" value="DAO"/>
    <property type="match status" value="1"/>
</dbReference>
<dbReference type="RefSeq" id="WP_012870657.1">
    <property type="nucleotide sequence ID" value="NC_013523.1"/>
</dbReference>
<keyword evidence="4" id="KW-1185">Reference proteome</keyword>
<dbReference type="PANTHER" id="PTHR13847:SF287">
    <property type="entry name" value="FAD-DEPENDENT OXIDOREDUCTASE DOMAIN-CONTAINING PROTEIN 1"/>
    <property type="match status" value="1"/>
</dbReference>
<dbReference type="PANTHER" id="PTHR13847">
    <property type="entry name" value="SARCOSINE DEHYDROGENASE-RELATED"/>
    <property type="match status" value="1"/>
</dbReference>
<dbReference type="SUPFAM" id="SSF54373">
    <property type="entry name" value="FAD-linked reductases, C-terminal domain"/>
    <property type="match status" value="1"/>
</dbReference>
<dbReference type="eggNOG" id="COG0665">
    <property type="taxonomic scope" value="Bacteria"/>
</dbReference>
<dbReference type="Gene3D" id="3.50.50.60">
    <property type="entry name" value="FAD/NAD(P)-binding domain"/>
    <property type="match status" value="1"/>
</dbReference>
<evidence type="ECO:0000256" key="1">
    <source>
        <dbReference type="ARBA" id="ARBA00023002"/>
    </source>
</evidence>
<dbReference type="STRING" id="479434.Sthe_0170"/>
<dbReference type="Proteomes" id="UP000002027">
    <property type="component" value="Chromosome 1"/>
</dbReference>
<gene>
    <name evidence="3" type="ordered locus">Sthe_0170</name>
</gene>
<dbReference type="AlphaFoldDB" id="D1C671"/>
<evidence type="ECO:0000313" key="3">
    <source>
        <dbReference type="EMBL" id="ACZ37609.1"/>
    </source>
</evidence>
<reference evidence="3 4" key="2">
    <citation type="journal article" date="2010" name="Stand. Genomic Sci.">
        <title>Complete genome sequence of Desulfohalobium retbaense type strain (HR(100)).</title>
        <authorList>
            <person name="Spring S."/>
            <person name="Nolan M."/>
            <person name="Lapidus A."/>
            <person name="Glavina Del Rio T."/>
            <person name="Copeland A."/>
            <person name="Tice H."/>
            <person name="Cheng J.F."/>
            <person name="Lucas S."/>
            <person name="Land M."/>
            <person name="Chen F."/>
            <person name="Bruce D."/>
            <person name="Goodwin L."/>
            <person name="Pitluck S."/>
            <person name="Ivanova N."/>
            <person name="Mavromatis K."/>
            <person name="Mikhailova N."/>
            <person name="Pati A."/>
            <person name="Chen A."/>
            <person name="Palaniappan K."/>
            <person name="Hauser L."/>
            <person name="Chang Y.J."/>
            <person name="Jeffries C.D."/>
            <person name="Munk C."/>
            <person name="Kiss H."/>
            <person name="Chain P."/>
            <person name="Han C."/>
            <person name="Brettin T."/>
            <person name="Detter J.C."/>
            <person name="Schuler E."/>
            <person name="Goker M."/>
            <person name="Rohde M."/>
            <person name="Bristow J."/>
            <person name="Eisen J.A."/>
            <person name="Markowitz V."/>
            <person name="Hugenholtz P."/>
            <person name="Kyrpides N.C."/>
            <person name="Klenk H.P."/>
        </authorList>
    </citation>
    <scope>NUCLEOTIDE SEQUENCE [LARGE SCALE GENOMIC DNA]</scope>
    <source>
        <strain evidence="4">ATCC 49802 / DSM 20745 / S 6022</strain>
    </source>
</reference>
<dbReference type="InterPro" id="IPR006076">
    <property type="entry name" value="FAD-dep_OxRdtase"/>
</dbReference>
<keyword evidence="1" id="KW-0560">Oxidoreductase</keyword>
<name>D1C671_SPHTD</name>
<evidence type="ECO:0000313" key="4">
    <source>
        <dbReference type="Proteomes" id="UP000002027"/>
    </source>
</evidence>
<sequence>MDGEERGAIPSEAEVVVIGAGVTGCSVAYQLAMRGKQVVVLDKRGICSGASGRNGGLTGAGSSLHSAAGRAVYALTRENLRMLQEDLARELDDDFSLRLPGTLDIATTEEQYKHLEESVRRQQEHGIDVELLDPQEVRELVPVVSDNILGAKLARGHGHLWPFQLVHALARGARHYGARFVTHTPVTRILTSGGAVAGVETTAGTITTGTVVVAANAWTPQLLPDLPQGALVPARGQILVTQPVPPVLPHPFGTNFDKEYGRQTPTGQILCGGFRRLDENEGLGLYAEQTTPPVLGGIARCLTSLFPRLGPLRVVRAWAGIMGFTADGLPLIGPYGDTKGLYVAAGFNGGGFSWAVATGKALAQLIVQGISAFDLTPFDPNRFARAGVSWENPFTAGERNNPRGVISGA</sequence>
<dbReference type="Gene3D" id="3.30.9.10">
    <property type="entry name" value="D-Amino Acid Oxidase, subunit A, domain 2"/>
    <property type="match status" value="1"/>
</dbReference>